<reference evidence="1" key="1">
    <citation type="submission" date="2020-09" db="EMBL/GenBank/DDBJ databases">
        <authorList>
            <person name="Kim M.K."/>
        </authorList>
    </citation>
    <scope>NUCLEOTIDE SEQUENCE</scope>
    <source>
        <strain evidence="1">BT664</strain>
    </source>
</reference>
<protein>
    <recommendedName>
        <fullName evidence="3">ATP-grasp domain-containing protein</fullName>
    </recommendedName>
</protein>
<dbReference type="SUPFAM" id="SSF56059">
    <property type="entry name" value="Glutathione synthetase ATP-binding domain-like"/>
    <property type="match status" value="1"/>
</dbReference>
<name>A0A927BDP9_9BACT</name>
<organism evidence="1 2">
    <name type="scientific">Hymenobacter montanus</name>
    <dbReference type="NCBI Taxonomy" id="2771359"/>
    <lineage>
        <taxon>Bacteria</taxon>
        <taxon>Pseudomonadati</taxon>
        <taxon>Bacteroidota</taxon>
        <taxon>Cytophagia</taxon>
        <taxon>Cytophagales</taxon>
        <taxon>Hymenobacteraceae</taxon>
        <taxon>Hymenobacter</taxon>
    </lineage>
</organism>
<dbReference type="RefSeq" id="WP_191005727.1">
    <property type="nucleotide sequence ID" value="NZ_JACXAD010000014.1"/>
</dbReference>
<comment type="caution">
    <text evidence="1">The sequence shown here is derived from an EMBL/GenBank/DDBJ whole genome shotgun (WGS) entry which is preliminary data.</text>
</comment>
<evidence type="ECO:0000313" key="2">
    <source>
        <dbReference type="Proteomes" id="UP000612233"/>
    </source>
</evidence>
<dbReference type="Proteomes" id="UP000612233">
    <property type="component" value="Unassembled WGS sequence"/>
</dbReference>
<evidence type="ECO:0008006" key="3">
    <source>
        <dbReference type="Google" id="ProtNLM"/>
    </source>
</evidence>
<gene>
    <name evidence="1" type="ORF">IC235_13585</name>
</gene>
<proteinExistence type="predicted"/>
<accession>A0A927BDP9</accession>
<sequence>MPVTKPTLLYLTDLYFEAKGRRYYEEDLFLTSRLREDFNLVLCHPCDSQPFEQLVDLIVFRNTGPVLQYQAYFTAFVERVAAQQLRTYNTMTGQGDQAGKGYLMELTRQGYPVIPSIEQAADLFRLPLAERYMVKPKDGSDSIGLQVVSRAELTTLDWQGQIAQPFIDFQYEVSFYYIDQQLQYALYAPDTQKRWQLAEYEPTPADAAFADQFIAWNTIAHGIQRVDACRTTQGDLLLVELEDLNPYLSLDSLSPTRREAFLHNFKQSLQATISAKRR</sequence>
<dbReference type="EMBL" id="JACXAD010000014">
    <property type="protein sequence ID" value="MBD2768921.1"/>
    <property type="molecule type" value="Genomic_DNA"/>
</dbReference>
<dbReference type="AlphaFoldDB" id="A0A927BDP9"/>
<evidence type="ECO:0000313" key="1">
    <source>
        <dbReference type="EMBL" id="MBD2768921.1"/>
    </source>
</evidence>
<keyword evidence="2" id="KW-1185">Reference proteome</keyword>